<evidence type="ECO:0000259" key="4">
    <source>
        <dbReference type="PROSITE" id="PS51465"/>
    </source>
</evidence>
<keyword evidence="2" id="KW-0722">Serine protease inhibitor</keyword>
<dbReference type="SMART" id="SM00280">
    <property type="entry name" value="KAZAL"/>
    <property type="match status" value="2"/>
</dbReference>
<accession>A0A9D4S1F0</accession>
<reference evidence="5" key="1">
    <citation type="journal article" date="2019" name="bioRxiv">
        <title>The Genome of the Zebra Mussel, Dreissena polymorpha: A Resource for Invasive Species Research.</title>
        <authorList>
            <person name="McCartney M.A."/>
            <person name="Auch B."/>
            <person name="Kono T."/>
            <person name="Mallez S."/>
            <person name="Zhang Y."/>
            <person name="Obille A."/>
            <person name="Becker A."/>
            <person name="Abrahante J.E."/>
            <person name="Garbe J."/>
            <person name="Badalamenti J.P."/>
            <person name="Herman A."/>
            <person name="Mangelson H."/>
            <person name="Liachko I."/>
            <person name="Sullivan S."/>
            <person name="Sone E.D."/>
            <person name="Koren S."/>
            <person name="Silverstein K.A.T."/>
            <person name="Beckman K.B."/>
            <person name="Gohl D.M."/>
        </authorList>
    </citation>
    <scope>NUCLEOTIDE SEQUENCE</scope>
    <source>
        <strain evidence="5">Duluth1</strain>
        <tissue evidence="5">Whole animal</tissue>
    </source>
</reference>
<protein>
    <recommendedName>
        <fullName evidence="4">Kazal-like domain-containing protein</fullName>
    </recommendedName>
</protein>
<evidence type="ECO:0000313" key="5">
    <source>
        <dbReference type="EMBL" id="KAH3888929.1"/>
    </source>
</evidence>
<keyword evidence="1" id="KW-0646">Protease inhibitor</keyword>
<dbReference type="GO" id="GO:0005576">
    <property type="term" value="C:extracellular region"/>
    <property type="evidence" value="ECO:0007669"/>
    <property type="project" value="TreeGrafter"/>
</dbReference>
<name>A0A9D4S1F0_DREPO</name>
<comment type="caution">
    <text evidence="5">The sequence shown here is derived from an EMBL/GenBank/DDBJ whole genome shotgun (WGS) entry which is preliminary data.</text>
</comment>
<proteinExistence type="predicted"/>
<dbReference type="InterPro" id="IPR002350">
    <property type="entry name" value="Kazal_dom"/>
</dbReference>
<feature type="domain" description="Kazal-like" evidence="4">
    <location>
        <begin position="1"/>
        <end position="45"/>
    </location>
</feature>
<evidence type="ECO:0000256" key="3">
    <source>
        <dbReference type="ARBA" id="ARBA00023157"/>
    </source>
</evidence>
<dbReference type="Pfam" id="PF07648">
    <property type="entry name" value="Kazal_2"/>
    <property type="match status" value="2"/>
</dbReference>
<dbReference type="AlphaFoldDB" id="A0A9D4S1F0"/>
<reference evidence="5" key="2">
    <citation type="submission" date="2020-11" db="EMBL/GenBank/DDBJ databases">
        <authorList>
            <person name="McCartney M.A."/>
            <person name="Auch B."/>
            <person name="Kono T."/>
            <person name="Mallez S."/>
            <person name="Becker A."/>
            <person name="Gohl D.M."/>
            <person name="Silverstein K.A.T."/>
            <person name="Koren S."/>
            <person name="Bechman K.B."/>
            <person name="Herman A."/>
            <person name="Abrahante J.E."/>
            <person name="Garbe J."/>
        </authorList>
    </citation>
    <scope>NUCLEOTIDE SEQUENCE</scope>
    <source>
        <strain evidence="5">Duluth1</strain>
        <tissue evidence="5">Whole animal</tissue>
    </source>
</reference>
<dbReference type="CDD" id="cd00104">
    <property type="entry name" value="KAZAL_FS"/>
    <property type="match status" value="2"/>
</dbReference>
<gene>
    <name evidence="5" type="ORF">DPMN_012974</name>
</gene>
<dbReference type="GO" id="GO:0004867">
    <property type="term" value="F:serine-type endopeptidase inhibitor activity"/>
    <property type="evidence" value="ECO:0007669"/>
    <property type="project" value="UniProtKB-KW"/>
</dbReference>
<dbReference type="InterPro" id="IPR036058">
    <property type="entry name" value="Kazal_dom_sf"/>
</dbReference>
<keyword evidence="3" id="KW-1015">Disulfide bond</keyword>
<evidence type="ECO:0000256" key="1">
    <source>
        <dbReference type="ARBA" id="ARBA00022690"/>
    </source>
</evidence>
<organism evidence="5 6">
    <name type="scientific">Dreissena polymorpha</name>
    <name type="common">Zebra mussel</name>
    <name type="synonym">Mytilus polymorpha</name>
    <dbReference type="NCBI Taxonomy" id="45954"/>
    <lineage>
        <taxon>Eukaryota</taxon>
        <taxon>Metazoa</taxon>
        <taxon>Spiralia</taxon>
        <taxon>Lophotrochozoa</taxon>
        <taxon>Mollusca</taxon>
        <taxon>Bivalvia</taxon>
        <taxon>Autobranchia</taxon>
        <taxon>Heteroconchia</taxon>
        <taxon>Euheterodonta</taxon>
        <taxon>Imparidentia</taxon>
        <taxon>Neoheterodontei</taxon>
        <taxon>Myida</taxon>
        <taxon>Dreissenoidea</taxon>
        <taxon>Dreissenidae</taxon>
        <taxon>Dreissena</taxon>
    </lineage>
</organism>
<evidence type="ECO:0000313" key="6">
    <source>
        <dbReference type="Proteomes" id="UP000828390"/>
    </source>
</evidence>
<dbReference type="Gene3D" id="3.30.60.30">
    <property type="match status" value="2"/>
</dbReference>
<dbReference type="EMBL" id="JAIWYP010000001">
    <property type="protein sequence ID" value="KAH3888929.1"/>
    <property type="molecule type" value="Genomic_DNA"/>
</dbReference>
<dbReference type="InterPro" id="IPR050653">
    <property type="entry name" value="Prot_Inhib_GrowthFact_Antg"/>
</dbReference>
<dbReference type="PANTHER" id="PTHR10913:SF45">
    <property type="entry name" value="FOLLISTATIN, ISOFORM A-RELATED"/>
    <property type="match status" value="1"/>
</dbReference>
<evidence type="ECO:0000256" key="2">
    <source>
        <dbReference type="ARBA" id="ARBA00022900"/>
    </source>
</evidence>
<feature type="domain" description="Kazal-like" evidence="4">
    <location>
        <begin position="96"/>
        <end position="150"/>
    </location>
</feature>
<dbReference type="SUPFAM" id="SSF100895">
    <property type="entry name" value="Kazal-type serine protease inhibitors"/>
    <property type="match status" value="2"/>
</dbReference>
<keyword evidence="6" id="KW-1185">Reference proteome</keyword>
<dbReference type="PROSITE" id="PS51465">
    <property type="entry name" value="KAZAL_2"/>
    <property type="match status" value="2"/>
</dbReference>
<dbReference type="Proteomes" id="UP000828390">
    <property type="component" value="Unassembled WGS sequence"/>
</dbReference>
<sequence length="150" mass="16226">MHDEQICGTDGITYSDHCHFAKERCRHILRQLTPVNVAFHGACNTDAVHSTVTLEVTTTHTQTHASVQQSSTPSTNVASTSAAVTSLTTTLTLNQIFANAFCQQASYVTCSSDLEVQCGSDGQLYPNRCELAKAKCTMPTLDVVDISRCL</sequence>
<dbReference type="PANTHER" id="PTHR10913">
    <property type="entry name" value="FOLLISTATIN-RELATED"/>
    <property type="match status" value="1"/>
</dbReference>